<evidence type="ECO:0000313" key="3">
    <source>
        <dbReference type="EMBL" id="VYT03778.1"/>
    </source>
</evidence>
<dbReference type="InterPro" id="IPR038461">
    <property type="entry name" value="Schlafen_AlbA_2_dom_sf"/>
</dbReference>
<dbReference type="AlphaFoldDB" id="A0A6N2TDT1"/>
<protein>
    <submittedName>
        <fullName evidence="2">DNA binding domain-containing protein</fullName>
    </submittedName>
    <submittedName>
        <fullName evidence="3">Divergent AAA domain protein</fullName>
    </submittedName>
</protein>
<evidence type="ECO:0000259" key="1">
    <source>
        <dbReference type="Pfam" id="PF04326"/>
    </source>
</evidence>
<gene>
    <name evidence="3" type="ORF">BLLFYP82_01435</name>
    <name evidence="2" type="ORF">RS890_06490</name>
</gene>
<dbReference type="Pfam" id="PF13749">
    <property type="entry name" value="HATPase_c_4"/>
    <property type="match status" value="1"/>
</dbReference>
<dbReference type="Gene3D" id="3.30.565.60">
    <property type="match status" value="1"/>
</dbReference>
<dbReference type="InterPro" id="IPR036388">
    <property type="entry name" value="WH-like_DNA-bd_sf"/>
</dbReference>
<dbReference type="InterPro" id="IPR036390">
    <property type="entry name" value="WH_DNA-bd_sf"/>
</dbReference>
<name>A0A6N2TDT1_BIFLN</name>
<reference evidence="2" key="2">
    <citation type="submission" date="2023-10" db="EMBL/GenBank/DDBJ databases">
        <title>Rapid discrimination of Bifidobacterium longum Subspecies based on MALDI-TOF MS and Machine Learning.</title>
        <authorList>
            <person name="Chen J."/>
        </authorList>
    </citation>
    <scope>NUCLEOTIDE SEQUENCE</scope>
    <source>
        <strain evidence="2">YGMCC0039</strain>
    </source>
</reference>
<dbReference type="EMBL" id="CACRSV010000026">
    <property type="protein sequence ID" value="VYT03778.1"/>
    <property type="molecule type" value="Genomic_DNA"/>
</dbReference>
<sequence>MAHEYGKETLSLEFKSDLKRLPDDDLLDAVVALANSDGGTVYLGVEDDGTPTGIDKVHQDAVGLSAMIANRTVPPVSARAQIVGTEKTPVMQIDVPKSRSVVSTKSGKVLRRRMKVDGTPESVPMYPYEIATRLSDLGRLDFSAQPVPDATRDDFDPLERDRLRRIIGTYQSSDRNLLELTDEELEKSLQLTVTVDGKTMPTLTGLLLLGKGESLKRFVPTHRASFQVMSGTDIKVNQDYAGPLLKTIEQINDMFSPWNPSVELSVGLFSMMVPEFDHRAFREALVNAFGHRDYTLLGRVRVQLDDAGLTIANPGGFVEGINIHNLLTAEPHGRNPCLMDALKRTGLAERTGRGIDRICEGSLHYGRPLPDYTASNERNVSVYLQRSAPDVEFVRMLAEEQERTGKTMPVNGLLILNMLRNERRCTFETMNKKLDMSEQRLRAMLGQLTESGMIEGSGNGSRRTYTLGSTVYRRTGKTIEYVRQTGIDRVRWPELIMKLVAEQNDVMRADVMELLHVDANQAYYQLSKLVKGGKLRVIGRGKGARYTIGGFTGRK</sequence>
<reference evidence="3" key="1">
    <citation type="submission" date="2019-11" db="EMBL/GenBank/DDBJ databases">
        <authorList>
            <person name="Feng L."/>
        </authorList>
    </citation>
    <scope>NUCLEOTIDE SEQUENCE</scope>
    <source>
        <strain evidence="3">BlongumLFYP82</strain>
    </source>
</reference>
<dbReference type="Gene3D" id="1.10.10.10">
    <property type="entry name" value="Winged helix-like DNA-binding domain superfamily/Winged helix DNA-binding domain"/>
    <property type="match status" value="2"/>
</dbReference>
<dbReference type="EMBL" id="JAWLRA010000022">
    <property type="protein sequence ID" value="MDW3126734.1"/>
    <property type="molecule type" value="Genomic_DNA"/>
</dbReference>
<dbReference type="SUPFAM" id="SSF46785">
    <property type="entry name" value="Winged helix' DNA-binding domain"/>
    <property type="match status" value="1"/>
</dbReference>
<dbReference type="PANTHER" id="PTHR30595">
    <property type="entry name" value="GLPR-RELATED TRANSCRIPTIONAL REPRESSOR"/>
    <property type="match status" value="1"/>
</dbReference>
<proteinExistence type="predicted"/>
<dbReference type="Proteomes" id="UP001277803">
    <property type="component" value="Unassembled WGS sequence"/>
</dbReference>
<organism evidence="3">
    <name type="scientific">Bifidobacterium longum</name>
    <dbReference type="NCBI Taxonomy" id="216816"/>
    <lineage>
        <taxon>Bacteria</taxon>
        <taxon>Bacillati</taxon>
        <taxon>Actinomycetota</taxon>
        <taxon>Actinomycetes</taxon>
        <taxon>Bifidobacteriales</taxon>
        <taxon>Bifidobacteriaceae</taxon>
        <taxon>Bifidobacterium</taxon>
    </lineage>
</organism>
<accession>A0A6N2TDT1</accession>
<evidence type="ECO:0000313" key="2">
    <source>
        <dbReference type="EMBL" id="MDW3126734.1"/>
    </source>
</evidence>
<dbReference type="RefSeq" id="WP_144169579.1">
    <property type="nucleotide sequence ID" value="NZ_CACRSV010000026.1"/>
</dbReference>
<dbReference type="Gene3D" id="3.30.950.30">
    <property type="entry name" value="Schlafen, AAA domain"/>
    <property type="match status" value="1"/>
</dbReference>
<dbReference type="Pfam" id="PF04326">
    <property type="entry name" value="SLFN_AlbA_2"/>
    <property type="match status" value="1"/>
</dbReference>
<dbReference type="InterPro" id="IPR007421">
    <property type="entry name" value="Schlafen_AlbA_2_dom"/>
</dbReference>
<dbReference type="InterPro" id="IPR038475">
    <property type="entry name" value="RecG_C_sf"/>
</dbReference>
<feature type="domain" description="Schlafen AlbA-2" evidence="1">
    <location>
        <begin position="8"/>
        <end position="113"/>
    </location>
</feature>
<dbReference type="PANTHER" id="PTHR30595:SF6">
    <property type="entry name" value="SCHLAFEN ALBA-2 DOMAIN-CONTAINING PROTEIN"/>
    <property type="match status" value="1"/>
</dbReference>